<dbReference type="InterPro" id="IPR001173">
    <property type="entry name" value="Glyco_trans_2-like"/>
</dbReference>
<evidence type="ECO:0000313" key="3">
    <source>
        <dbReference type="EMBL" id="TWT92700.1"/>
    </source>
</evidence>
<accession>A0A5C6A048</accession>
<dbReference type="InterPro" id="IPR029044">
    <property type="entry name" value="Nucleotide-diphossugar_trans"/>
</dbReference>
<feature type="transmembrane region" description="Helical" evidence="1">
    <location>
        <begin position="355"/>
        <end position="376"/>
    </location>
</feature>
<keyword evidence="3" id="KW-0808">Transferase</keyword>
<dbReference type="InterPro" id="IPR050256">
    <property type="entry name" value="Glycosyltransferase_2"/>
</dbReference>
<name>A0A5C6A048_9BACT</name>
<keyword evidence="1" id="KW-0812">Transmembrane</keyword>
<protein>
    <submittedName>
        <fullName evidence="3">N-glycosyltransferase</fullName>
    </submittedName>
</protein>
<evidence type="ECO:0000259" key="2">
    <source>
        <dbReference type="Pfam" id="PF00535"/>
    </source>
</evidence>
<keyword evidence="1" id="KW-1133">Transmembrane helix</keyword>
<feature type="transmembrane region" description="Helical" evidence="1">
    <location>
        <begin position="298"/>
        <end position="316"/>
    </location>
</feature>
<dbReference type="SUPFAM" id="SSF53448">
    <property type="entry name" value="Nucleotide-diphospho-sugar transferases"/>
    <property type="match status" value="1"/>
</dbReference>
<feature type="domain" description="Glycosyltransferase 2-like" evidence="2">
    <location>
        <begin position="49"/>
        <end position="202"/>
    </location>
</feature>
<proteinExistence type="predicted"/>
<feature type="transmembrane region" description="Helical" evidence="1">
    <location>
        <begin position="5"/>
        <end position="27"/>
    </location>
</feature>
<dbReference type="PANTHER" id="PTHR48090">
    <property type="entry name" value="UNDECAPRENYL-PHOSPHATE 4-DEOXY-4-FORMAMIDO-L-ARABINOSE TRANSFERASE-RELATED"/>
    <property type="match status" value="1"/>
</dbReference>
<dbReference type="Pfam" id="PF00535">
    <property type="entry name" value="Glycos_transf_2"/>
    <property type="match status" value="1"/>
</dbReference>
<dbReference type="RefSeq" id="WP_146523012.1">
    <property type="nucleotide sequence ID" value="NZ_CP151726.1"/>
</dbReference>
<feature type="transmembrane region" description="Helical" evidence="1">
    <location>
        <begin position="322"/>
        <end position="343"/>
    </location>
</feature>
<dbReference type="Proteomes" id="UP000320176">
    <property type="component" value="Unassembled WGS sequence"/>
</dbReference>
<dbReference type="EMBL" id="SJPN01000010">
    <property type="protein sequence ID" value="TWT92700.1"/>
    <property type="molecule type" value="Genomic_DNA"/>
</dbReference>
<evidence type="ECO:0000256" key="1">
    <source>
        <dbReference type="SAM" id="Phobius"/>
    </source>
</evidence>
<keyword evidence="1" id="KW-0472">Membrane</keyword>
<dbReference type="GO" id="GO:0016740">
    <property type="term" value="F:transferase activity"/>
    <property type="evidence" value="ECO:0007669"/>
    <property type="project" value="UniProtKB-KW"/>
</dbReference>
<gene>
    <name evidence="3" type="ORF">Pla52n_60650</name>
</gene>
<dbReference type="Gene3D" id="3.90.550.10">
    <property type="entry name" value="Spore Coat Polysaccharide Biosynthesis Protein SpsA, Chain A"/>
    <property type="match status" value="1"/>
</dbReference>
<reference evidence="3 4" key="1">
    <citation type="submission" date="2019-02" db="EMBL/GenBank/DDBJ databases">
        <title>Deep-cultivation of Planctomycetes and their phenomic and genomic characterization uncovers novel biology.</title>
        <authorList>
            <person name="Wiegand S."/>
            <person name="Jogler M."/>
            <person name="Boedeker C."/>
            <person name="Pinto D."/>
            <person name="Vollmers J."/>
            <person name="Rivas-Marin E."/>
            <person name="Kohn T."/>
            <person name="Peeters S.H."/>
            <person name="Heuer A."/>
            <person name="Rast P."/>
            <person name="Oberbeckmann S."/>
            <person name="Bunk B."/>
            <person name="Jeske O."/>
            <person name="Meyerdierks A."/>
            <person name="Storesund J.E."/>
            <person name="Kallscheuer N."/>
            <person name="Luecker S."/>
            <person name="Lage O.M."/>
            <person name="Pohl T."/>
            <person name="Merkel B.J."/>
            <person name="Hornburger P."/>
            <person name="Mueller R.-W."/>
            <person name="Bruemmer F."/>
            <person name="Labrenz M."/>
            <person name="Spormann A.M."/>
            <person name="Op Den Camp H."/>
            <person name="Overmann J."/>
            <person name="Amann R."/>
            <person name="Jetten M.S.M."/>
            <person name="Mascher T."/>
            <person name="Medema M.H."/>
            <person name="Devos D.P."/>
            <person name="Kaster A.-K."/>
            <person name="Ovreas L."/>
            <person name="Rohde M."/>
            <person name="Galperin M.Y."/>
            <person name="Jogler C."/>
        </authorList>
    </citation>
    <scope>NUCLEOTIDE SEQUENCE [LARGE SCALE GENOMIC DNA]</scope>
    <source>
        <strain evidence="3 4">Pla52n</strain>
    </source>
</reference>
<evidence type="ECO:0000313" key="4">
    <source>
        <dbReference type="Proteomes" id="UP000320176"/>
    </source>
</evidence>
<organism evidence="3 4">
    <name type="scientific">Stieleria varia</name>
    <dbReference type="NCBI Taxonomy" id="2528005"/>
    <lineage>
        <taxon>Bacteria</taxon>
        <taxon>Pseudomonadati</taxon>
        <taxon>Planctomycetota</taxon>
        <taxon>Planctomycetia</taxon>
        <taxon>Pirellulales</taxon>
        <taxon>Pirellulaceae</taxon>
        <taxon>Stieleria</taxon>
    </lineage>
</organism>
<sequence length="393" mass="43734">MIDAVIIFCAGVIGYTYIGYPILLWLLNRLGVAGDTQTSFEDRWPSATLVIPVHNGETVLRQKLINCDALQYNGDLSILFVLDGCSDGSESVLREGIANELCRWPVSIYDSGTRVGKETALRQALGDVKTEVLVFSDADADFSPSTVAELVGPLANPKIGVCCGRETHVSAAGGGAGEGEGLFYRYENQIKKWQIPICSMTYVQGGVFSIKRELFPERIKPGCTQDGVIAFETVLAGQAVRFVPTAVSTEPYKITVGQDFARRVRTVCRAFFAVLCYSKLFFLPRTLWYGFHLMSHRVLRWFFIPLFVIMLAAAIVDVFNHPILWVLIAAQIGFVMLAVIGWFNESKGRRMKLPYFAYYFVILHTAAFIAVIKTFLGHRVVTWQPTETLPENG</sequence>
<dbReference type="OrthoDB" id="9766299at2"/>
<dbReference type="PANTHER" id="PTHR48090:SF7">
    <property type="entry name" value="RFBJ PROTEIN"/>
    <property type="match status" value="1"/>
</dbReference>
<keyword evidence="4" id="KW-1185">Reference proteome</keyword>
<comment type="caution">
    <text evidence="3">The sequence shown here is derived from an EMBL/GenBank/DDBJ whole genome shotgun (WGS) entry which is preliminary data.</text>
</comment>
<feature type="transmembrane region" description="Helical" evidence="1">
    <location>
        <begin position="270"/>
        <end position="291"/>
    </location>
</feature>
<dbReference type="AlphaFoldDB" id="A0A5C6A048"/>